<evidence type="ECO:0000256" key="4">
    <source>
        <dbReference type="ARBA" id="ARBA00013682"/>
    </source>
</evidence>
<organism evidence="10 11">
    <name type="scientific">Aliidiomarina haloalkalitolerans</name>
    <dbReference type="NCBI Taxonomy" id="859059"/>
    <lineage>
        <taxon>Bacteria</taxon>
        <taxon>Pseudomonadati</taxon>
        <taxon>Pseudomonadota</taxon>
        <taxon>Gammaproteobacteria</taxon>
        <taxon>Alteromonadales</taxon>
        <taxon>Idiomarinaceae</taxon>
        <taxon>Aliidiomarina</taxon>
    </lineage>
</organism>
<dbReference type="Proteomes" id="UP000288212">
    <property type="component" value="Unassembled WGS sequence"/>
</dbReference>
<evidence type="ECO:0000313" key="10">
    <source>
        <dbReference type="EMBL" id="RUO20623.1"/>
    </source>
</evidence>
<dbReference type="GO" id="GO:0003676">
    <property type="term" value="F:nucleic acid binding"/>
    <property type="evidence" value="ECO:0007669"/>
    <property type="project" value="InterPro"/>
</dbReference>
<dbReference type="RefSeq" id="WP_126791707.1">
    <property type="nucleotide sequence ID" value="NZ_PIPI01000002.1"/>
</dbReference>
<name>A0A432VVP0_9GAMM</name>
<dbReference type="CDD" id="cd02440">
    <property type="entry name" value="AdoMet_MTases"/>
    <property type="match status" value="1"/>
</dbReference>
<dbReference type="InterPro" id="IPR002052">
    <property type="entry name" value="DNA_methylase_N6_adenine_CS"/>
</dbReference>
<dbReference type="EMBL" id="PIPI01000002">
    <property type="protein sequence ID" value="RUO20623.1"/>
    <property type="molecule type" value="Genomic_DNA"/>
</dbReference>
<dbReference type="PANTHER" id="PTHR43542">
    <property type="entry name" value="METHYLTRANSFERASE"/>
    <property type="match status" value="1"/>
</dbReference>
<proteinExistence type="inferred from homology"/>
<comment type="function">
    <text evidence="1 9">Specifically methylates the guanine in position 966 of 16S rRNA in the assembled 30S particle.</text>
</comment>
<dbReference type="PROSITE" id="PS00092">
    <property type="entry name" value="N6_MTASE"/>
    <property type="match status" value="1"/>
</dbReference>
<gene>
    <name evidence="10" type="primary">rsmD</name>
    <name evidence="10" type="ORF">CWE06_04750</name>
</gene>
<dbReference type="NCBIfam" id="TIGR00095">
    <property type="entry name" value="16S rRNA (guanine(966)-N(2))-methyltransferase RsmD"/>
    <property type="match status" value="1"/>
</dbReference>
<evidence type="ECO:0000256" key="3">
    <source>
        <dbReference type="ARBA" id="ARBA00012141"/>
    </source>
</evidence>
<dbReference type="Gene3D" id="3.40.50.150">
    <property type="entry name" value="Vaccinia Virus protein VP39"/>
    <property type="match status" value="1"/>
</dbReference>
<evidence type="ECO:0000256" key="7">
    <source>
        <dbReference type="ARBA" id="ARBA00022691"/>
    </source>
</evidence>
<keyword evidence="11" id="KW-1185">Reference proteome</keyword>
<dbReference type="InterPro" id="IPR029063">
    <property type="entry name" value="SAM-dependent_MTases_sf"/>
</dbReference>
<evidence type="ECO:0000256" key="5">
    <source>
        <dbReference type="ARBA" id="ARBA00022603"/>
    </source>
</evidence>
<dbReference type="EC" id="2.1.1.171" evidence="3 9"/>
<dbReference type="PIRSF" id="PIRSF004553">
    <property type="entry name" value="CHP00095"/>
    <property type="match status" value="1"/>
</dbReference>
<protein>
    <recommendedName>
        <fullName evidence="4 9">Ribosomal RNA small subunit methyltransferase D</fullName>
        <ecNumber evidence="3 9">2.1.1.171</ecNumber>
    </recommendedName>
</protein>
<dbReference type="PANTHER" id="PTHR43542:SF1">
    <property type="entry name" value="METHYLTRANSFERASE"/>
    <property type="match status" value="1"/>
</dbReference>
<comment type="catalytic activity">
    <reaction evidence="8 9">
        <text>guanosine(966) in 16S rRNA + S-adenosyl-L-methionine = N(2)-methylguanosine(966) in 16S rRNA + S-adenosyl-L-homocysteine + H(+)</text>
        <dbReference type="Rhea" id="RHEA:23548"/>
        <dbReference type="Rhea" id="RHEA-COMP:10211"/>
        <dbReference type="Rhea" id="RHEA-COMP:10212"/>
        <dbReference type="ChEBI" id="CHEBI:15378"/>
        <dbReference type="ChEBI" id="CHEBI:57856"/>
        <dbReference type="ChEBI" id="CHEBI:59789"/>
        <dbReference type="ChEBI" id="CHEBI:74269"/>
        <dbReference type="ChEBI" id="CHEBI:74481"/>
        <dbReference type="EC" id="2.1.1.171"/>
    </reaction>
</comment>
<keyword evidence="7 9" id="KW-0949">S-adenosyl-L-methionine</keyword>
<evidence type="ECO:0000256" key="2">
    <source>
        <dbReference type="ARBA" id="ARBA00005269"/>
    </source>
</evidence>
<accession>A0A432VVP0</accession>
<keyword evidence="5 9" id="KW-0489">Methyltransferase</keyword>
<dbReference type="InterPro" id="IPR004398">
    <property type="entry name" value="RNA_MeTrfase_RsmD"/>
</dbReference>
<comment type="caution">
    <text evidence="10">The sequence shown here is derived from an EMBL/GenBank/DDBJ whole genome shotgun (WGS) entry which is preliminary data.</text>
</comment>
<evidence type="ECO:0000256" key="9">
    <source>
        <dbReference type="PIRNR" id="PIRNR004553"/>
    </source>
</evidence>
<dbReference type="GO" id="GO:0052913">
    <property type="term" value="F:16S rRNA (guanine(966)-N(2))-methyltransferase activity"/>
    <property type="evidence" value="ECO:0007669"/>
    <property type="project" value="UniProtKB-EC"/>
</dbReference>
<dbReference type="SUPFAM" id="SSF53335">
    <property type="entry name" value="S-adenosyl-L-methionine-dependent methyltransferases"/>
    <property type="match status" value="1"/>
</dbReference>
<evidence type="ECO:0000256" key="1">
    <source>
        <dbReference type="ARBA" id="ARBA00002649"/>
    </source>
</evidence>
<evidence type="ECO:0000256" key="8">
    <source>
        <dbReference type="ARBA" id="ARBA00048326"/>
    </source>
</evidence>
<evidence type="ECO:0000256" key="6">
    <source>
        <dbReference type="ARBA" id="ARBA00022679"/>
    </source>
</evidence>
<comment type="similarity">
    <text evidence="2 9">Belongs to the methyltransferase superfamily. RsmD family.</text>
</comment>
<dbReference type="AlphaFoldDB" id="A0A432VVP0"/>
<sequence length="196" mass="21824">MKKTNARTNSKSGQIRIIGGRWRGRKLAVADLPGLRPTTDRVKETLFNWLQFDLQQARILDAFAGTGSLGLEALSRGASHVTFVEKSPQAAKQLQANLELLQAQPNSLVITADALQALQAGTAQYDVIFLDPPFGQNLLQPCLQTIEERQLTKPGSFVYIETEKDLNYAAPAHWTLHREKLAGQVLSRLYIEEEEL</sequence>
<evidence type="ECO:0000313" key="11">
    <source>
        <dbReference type="Proteomes" id="UP000288212"/>
    </source>
</evidence>
<reference evidence="10 11" key="1">
    <citation type="journal article" date="2011" name="Front. Microbiol.">
        <title>Genomic signatures of strain selection and enhancement in Bacillus atrophaeus var. globigii, a historical biowarfare simulant.</title>
        <authorList>
            <person name="Gibbons H.S."/>
            <person name="Broomall S.M."/>
            <person name="McNew L.A."/>
            <person name="Daligault H."/>
            <person name="Chapman C."/>
            <person name="Bruce D."/>
            <person name="Karavis M."/>
            <person name="Krepps M."/>
            <person name="McGregor P.A."/>
            <person name="Hong C."/>
            <person name="Park K.H."/>
            <person name="Akmal A."/>
            <person name="Feldman A."/>
            <person name="Lin J.S."/>
            <person name="Chang W.E."/>
            <person name="Higgs B.W."/>
            <person name="Demirev P."/>
            <person name="Lindquist J."/>
            <person name="Liem A."/>
            <person name="Fochler E."/>
            <person name="Read T.D."/>
            <person name="Tapia R."/>
            <person name="Johnson S."/>
            <person name="Bishop-Lilly K.A."/>
            <person name="Detter C."/>
            <person name="Han C."/>
            <person name="Sozhamannan S."/>
            <person name="Rosenzweig C.N."/>
            <person name="Skowronski E.W."/>
        </authorList>
    </citation>
    <scope>NUCLEOTIDE SEQUENCE [LARGE SCALE GENOMIC DNA]</scope>
    <source>
        <strain evidence="10 11">AK5</strain>
    </source>
</reference>
<dbReference type="OrthoDB" id="9803017at2"/>
<keyword evidence="6 9" id="KW-0808">Transferase</keyword>
<dbReference type="Pfam" id="PF03602">
    <property type="entry name" value="Cons_hypoth95"/>
    <property type="match status" value="1"/>
</dbReference>
<keyword evidence="9" id="KW-0698">rRNA processing</keyword>